<keyword evidence="5 7" id="KW-1133">Transmembrane helix</keyword>
<dbReference type="InterPro" id="IPR003439">
    <property type="entry name" value="ABC_transporter-like_ATP-bd"/>
</dbReference>
<evidence type="ECO:0000313" key="11">
    <source>
        <dbReference type="Proteomes" id="UP001267426"/>
    </source>
</evidence>
<comment type="caution">
    <text evidence="10">The sequence shown here is derived from an EMBL/GenBank/DDBJ whole genome shotgun (WGS) entry which is preliminary data.</text>
</comment>
<dbReference type="InterPro" id="IPR036640">
    <property type="entry name" value="ABC1_TM_sf"/>
</dbReference>
<feature type="transmembrane region" description="Helical" evidence="7">
    <location>
        <begin position="208"/>
        <end position="229"/>
    </location>
</feature>
<evidence type="ECO:0000256" key="2">
    <source>
        <dbReference type="ARBA" id="ARBA00022692"/>
    </source>
</evidence>
<feature type="transmembrane region" description="Helical" evidence="7">
    <location>
        <begin position="180"/>
        <end position="202"/>
    </location>
</feature>
<evidence type="ECO:0000256" key="3">
    <source>
        <dbReference type="ARBA" id="ARBA00022741"/>
    </source>
</evidence>
<evidence type="ECO:0000259" key="9">
    <source>
        <dbReference type="PROSITE" id="PS50929"/>
    </source>
</evidence>
<evidence type="ECO:0000256" key="1">
    <source>
        <dbReference type="ARBA" id="ARBA00004651"/>
    </source>
</evidence>
<evidence type="ECO:0000256" key="6">
    <source>
        <dbReference type="ARBA" id="ARBA00023136"/>
    </source>
</evidence>
<dbReference type="GO" id="GO:0005524">
    <property type="term" value="F:ATP binding"/>
    <property type="evidence" value="ECO:0007669"/>
    <property type="project" value="UniProtKB-KW"/>
</dbReference>
<protein>
    <submittedName>
        <fullName evidence="10">ABC transporter ATP-binding protein</fullName>
    </submittedName>
</protein>
<dbReference type="Pfam" id="PF00664">
    <property type="entry name" value="ABC_membrane"/>
    <property type="match status" value="1"/>
</dbReference>
<dbReference type="PROSITE" id="PS00211">
    <property type="entry name" value="ABC_TRANSPORTER_1"/>
    <property type="match status" value="1"/>
</dbReference>
<accession>A0ABU3BSD5</accession>
<keyword evidence="11" id="KW-1185">Reference proteome</keyword>
<dbReference type="InterPro" id="IPR011527">
    <property type="entry name" value="ABC1_TM_dom"/>
</dbReference>
<feature type="transmembrane region" description="Helical" evidence="7">
    <location>
        <begin position="300"/>
        <end position="319"/>
    </location>
</feature>
<dbReference type="EMBL" id="JAVRHT010000023">
    <property type="protein sequence ID" value="MDT0632204.1"/>
    <property type="molecule type" value="Genomic_DNA"/>
</dbReference>
<proteinExistence type="predicted"/>
<feature type="transmembrane region" description="Helical" evidence="7">
    <location>
        <begin position="56"/>
        <end position="84"/>
    </location>
</feature>
<sequence>MDHFSQARFNERWRGVVDAAFARRPALTAAYAPPVREIFRQLNYLLSAREKRNGGLLFLLMLGGAFSEVVGVGAIPAFLAVIVIPEKILEYGPARAVYDTLGIGSSREMILWAAVGLIIVFVVKNLYLTFLAYAKARYSSNRQVGVSNRLFRAYLSSPYTFHLQRNTAELLRNTNSEASAISSVVLTLFIFGMEGMVLGLIFTGLLVALGPVLTLVTFATFGVLTYLFWRGTRTKVKEFAKEEQRHRKQSVMAVNQGLGGFKDARVLGREDYFLQSYRESTVFKAKAAQYKAFIQATPRLFLETIAISALLGVTAFYVIQGQDIELVVPTLTLLAVAVIRLMPSFTKIAGAVNSLQWQKRAMNAVYGDLIELDAVKPIGRGGAPVPFERELRLERVSYQYPNQEGTALDDVTLTVPKNSSVGFVGPSGAGKTTVVDVVLGLLDPTAGRVTVDGADMREHMAGWQRKIGYIPQQIFLTDDTVRRNVAFGRDDAEIDDAQVWRALEAAQLRETVEALPEGLDTHVGERGVRLSGGQRQRIGIARALYHEPEVLVMDEATSALDNQTERQFVEALEGLQGEHTMIVIAHRLSTVRGCDTLFMLDQGRLVAEGSYDDLMLTSEVFRRMAGEPAIAVPVAG</sequence>
<keyword evidence="4 10" id="KW-0067">ATP-binding</keyword>
<feature type="domain" description="ABC transmembrane type-1" evidence="9">
    <location>
        <begin position="97"/>
        <end position="356"/>
    </location>
</feature>
<feature type="domain" description="ABC transporter" evidence="8">
    <location>
        <begin position="391"/>
        <end position="627"/>
    </location>
</feature>
<evidence type="ECO:0000256" key="4">
    <source>
        <dbReference type="ARBA" id="ARBA00022840"/>
    </source>
</evidence>
<dbReference type="Pfam" id="PF00005">
    <property type="entry name" value="ABC_tran"/>
    <property type="match status" value="1"/>
</dbReference>
<keyword evidence="6 7" id="KW-0472">Membrane</keyword>
<dbReference type="InterPro" id="IPR039421">
    <property type="entry name" value="Type_1_exporter"/>
</dbReference>
<dbReference type="Gene3D" id="1.20.1560.10">
    <property type="entry name" value="ABC transporter type 1, transmembrane domain"/>
    <property type="match status" value="1"/>
</dbReference>
<dbReference type="SUPFAM" id="SSF52540">
    <property type="entry name" value="P-loop containing nucleoside triphosphate hydrolases"/>
    <property type="match status" value="1"/>
</dbReference>
<dbReference type="Gene3D" id="3.40.50.300">
    <property type="entry name" value="P-loop containing nucleotide triphosphate hydrolases"/>
    <property type="match status" value="1"/>
</dbReference>
<name>A0ABU3BSD5_9BACT</name>
<dbReference type="InterPro" id="IPR003593">
    <property type="entry name" value="AAA+_ATPase"/>
</dbReference>
<reference evidence="10 11" key="1">
    <citation type="submission" date="2023-09" db="EMBL/GenBank/DDBJ databases">
        <authorList>
            <person name="Rey-Velasco X."/>
        </authorList>
    </citation>
    <scope>NUCLEOTIDE SEQUENCE [LARGE SCALE GENOMIC DNA]</scope>
    <source>
        <strain evidence="10 11">F394</strain>
    </source>
</reference>
<evidence type="ECO:0000259" key="8">
    <source>
        <dbReference type="PROSITE" id="PS50893"/>
    </source>
</evidence>
<dbReference type="Proteomes" id="UP001267426">
    <property type="component" value="Unassembled WGS sequence"/>
</dbReference>
<dbReference type="PANTHER" id="PTHR24221">
    <property type="entry name" value="ATP-BINDING CASSETTE SUB-FAMILY B"/>
    <property type="match status" value="1"/>
</dbReference>
<dbReference type="InterPro" id="IPR017871">
    <property type="entry name" value="ABC_transporter-like_CS"/>
</dbReference>
<dbReference type="PANTHER" id="PTHR24221:SF632">
    <property type="entry name" value="ATP-DEPENDENT LIPID A-CORE FLIPPASE"/>
    <property type="match status" value="1"/>
</dbReference>
<gene>
    <name evidence="10" type="ORF">RM540_10650</name>
</gene>
<evidence type="ECO:0000256" key="7">
    <source>
        <dbReference type="SAM" id="Phobius"/>
    </source>
</evidence>
<comment type="subcellular location">
    <subcellularLocation>
        <location evidence="1">Cell membrane</location>
        <topology evidence="1">Multi-pass membrane protein</topology>
    </subcellularLocation>
</comment>
<evidence type="ECO:0000313" key="10">
    <source>
        <dbReference type="EMBL" id="MDT0632204.1"/>
    </source>
</evidence>
<dbReference type="PROSITE" id="PS50929">
    <property type="entry name" value="ABC_TM1F"/>
    <property type="match status" value="1"/>
</dbReference>
<feature type="transmembrane region" description="Helical" evidence="7">
    <location>
        <begin position="109"/>
        <end position="133"/>
    </location>
</feature>
<organism evidence="10 11">
    <name type="scientific">Rubrivirga litoralis</name>
    <dbReference type="NCBI Taxonomy" id="3075598"/>
    <lineage>
        <taxon>Bacteria</taxon>
        <taxon>Pseudomonadati</taxon>
        <taxon>Rhodothermota</taxon>
        <taxon>Rhodothermia</taxon>
        <taxon>Rhodothermales</taxon>
        <taxon>Rubricoccaceae</taxon>
        <taxon>Rubrivirga</taxon>
    </lineage>
</organism>
<keyword evidence="3" id="KW-0547">Nucleotide-binding</keyword>
<dbReference type="PROSITE" id="PS50893">
    <property type="entry name" value="ABC_TRANSPORTER_2"/>
    <property type="match status" value="1"/>
</dbReference>
<dbReference type="InterPro" id="IPR027417">
    <property type="entry name" value="P-loop_NTPase"/>
</dbReference>
<dbReference type="SUPFAM" id="SSF90123">
    <property type="entry name" value="ABC transporter transmembrane region"/>
    <property type="match status" value="1"/>
</dbReference>
<dbReference type="RefSeq" id="WP_311663893.1">
    <property type="nucleotide sequence ID" value="NZ_JAVRHT010000023.1"/>
</dbReference>
<dbReference type="SMART" id="SM00382">
    <property type="entry name" value="AAA"/>
    <property type="match status" value="1"/>
</dbReference>
<keyword evidence="2 7" id="KW-0812">Transmembrane</keyword>
<evidence type="ECO:0000256" key="5">
    <source>
        <dbReference type="ARBA" id="ARBA00022989"/>
    </source>
</evidence>